<organism evidence="2 3">
    <name type="scientific">Stigmatella aurantiaca</name>
    <dbReference type="NCBI Taxonomy" id="41"/>
    <lineage>
        <taxon>Bacteria</taxon>
        <taxon>Pseudomonadati</taxon>
        <taxon>Myxococcota</taxon>
        <taxon>Myxococcia</taxon>
        <taxon>Myxococcales</taxon>
        <taxon>Cystobacterineae</taxon>
        <taxon>Archangiaceae</taxon>
        <taxon>Stigmatella</taxon>
    </lineage>
</organism>
<gene>
    <name evidence="2" type="ORF">SAMN05444354_11769</name>
</gene>
<dbReference type="AlphaFoldDB" id="A0A1H7YM37"/>
<feature type="signal peptide" evidence="1">
    <location>
        <begin position="1"/>
        <end position="20"/>
    </location>
</feature>
<evidence type="ECO:0000313" key="3">
    <source>
        <dbReference type="Proteomes" id="UP000182719"/>
    </source>
</evidence>
<feature type="chain" id="PRO_5010220283" description="Lipoprotein" evidence="1">
    <location>
        <begin position="21"/>
        <end position="303"/>
    </location>
</feature>
<dbReference type="OrthoDB" id="5496383at2"/>
<proteinExistence type="predicted"/>
<evidence type="ECO:0000256" key="1">
    <source>
        <dbReference type="SAM" id="SignalP"/>
    </source>
</evidence>
<keyword evidence="3" id="KW-1185">Reference proteome</keyword>
<dbReference type="EMBL" id="FOAP01000017">
    <property type="protein sequence ID" value="SEM46904.1"/>
    <property type="molecule type" value="Genomic_DNA"/>
</dbReference>
<name>A0A1H7YM37_STIAU</name>
<dbReference type="Proteomes" id="UP000182719">
    <property type="component" value="Unassembled WGS sequence"/>
</dbReference>
<evidence type="ECO:0008006" key="4">
    <source>
        <dbReference type="Google" id="ProtNLM"/>
    </source>
</evidence>
<keyword evidence="1" id="KW-0732">Signal</keyword>
<protein>
    <recommendedName>
        <fullName evidence="4">Lipoprotein</fullName>
    </recommendedName>
</protein>
<reference evidence="3" key="1">
    <citation type="submission" date="2016-10" db="EMBL/GenBank/DDBJ databases">
        <authorList>
            <person name="Varghese N."/>
            <person name="Submissions S."/>
        </authorList>
    </citation>
    <scope>NUCLEOTIDE SEQUENCE [LARGE SCALE GENOMIC DNA]</scope>
    <source>
        <strain evidence="3">DSM 17044</strain>
    </source>
</reference>
<evidence type="ECO:0000313" key="2">
    <source>
        <dbReference type="EMBL" id="SEM46904.1"/>
    </source>
</evidence>
<sequence length="303" mass="31833">MKTFLGAVAAAMLFACGSPGSTSGTPAAPGAVQPAEGLSLTVAEALTQGAFTGAGGEAVFSSRQVEPGVYRVELRLNGTMFRALLDAESGVSTLDGFAEATGQDTRIQEADRQVLAGLSAALNAELPSGDAATPEARYLRRTVSLWVQHPDTVAMQRTVMGEQGRGYTMLCSYAKCNGKNTGSCGSSFNWYAYAKHDCAKGGFEVAINQQLAQLGDHGTCDGDEFYMSNGAWVCGEPDHWSRPKVMGNCFGRCGGGCGGDTQYTLDATNHDGCVRNGHMLASGYCDDQFVSASDDELFAPNCY</sequence>
<dbReference type="PROSITE" id="PS51257">
    <property type="entry name" value="PROKAR_LIPOPROTEIN"/>
    <property type="match status" value="1"/>
</dbReference>
<accession>A0A1H7YM37</accession>